<name>A0AAN6QD36_9PEZI</name>
<feature type="region of interest" description="Disordered" evidence="1">
    <location>
        <begin position="918"/>
        <end position="952"/>
    </location>
</feature>
<sequence length="1111" mass="122232">MKLSATVAIDLRRPGWKKLSPSPRHLVHKHAKRIFRQGSQAVTARDTESSQTESSAESGSVPAQLQPGQEQLYSSYVPGLEAGMHRIDVQQDVTAGSETKSFKTSHQFNVIAPRFSLPDKAIDSIYPPQGHADLLQVLPHMVFHDPTLPWERIASWKDEHNRPPDFASNRVPWLAVLLFTREELRLDPAVLSSMFADTSLGTTATQSPTLTVTLPVAEVVKVKDTASSVVWDENSDGTNSKADLILLRSALFNGLFTEWQSDGTGSKTQTNCYVQPYRYLAHLRHVHLDGTAAAAQTDDDDHAYSVVVSHRTGPLDITQPTPVVAHLVNIEGVEAMPWPVAEKSFVAMTSLYSWEYTCLPPGSFNVADAFRDLGDTLGRLRPGLTPTDKEQLQKAGGVGTRVAQRIDDGFSLARYRLQTGEVSSAFFRGPLTPNTVSFPDTEKPAWPATSTTGTKLQILDDQLNIVDITYSAAWALGRTLALADQAFSAALSRVRKQIFDEASNLAQLDAIKTWAADLGIPAPHRTREEVVSTIADTVRRVGELPSSRHLPQHPRGMVNRWHRPERPALNLSYKNSEVDPIIDKYLAAAARKVASSVGDGDAPYNEHNVPYSADWAVVLRWVMDRYFLANMPAHYLISDPSHLPSESLRFFYVDPAWVSAMVDGGLSLANHLDSDDDRVRDAIKGAINTYLTTPMPRLGYVPPVPTYGFFVRSALVTKFPDLIVDLKPRSEKPAGDSDRPPVILRHEVIGQDTLLGLLREYPAAPDFTSLLLRQPPHQQYFSAAEDLGTTGIIMQYQRVYTDDKADDPNKDRGIPYNLTRDGVAVGRGVNFIWGTDDKPTTNDLRLVNVENMAQDVHTQLINLFTSLGHPKWYKEVYPTSALMGIQLNEPSWQLEVTLPGVDKLSKAAALLDGAMRTLPINPRRQPSESCRKRASSSTPIAPHPPPVTGPSQPPVITYKLYPITAAALGQSQVPVLPTPQDLVFSLVLEKGTGQSFDLEYIQLSVPLQGPRPLMDNYAGAGAVMLSNLRFNVIAQFAVDGSALLLTLRPRSTKGYLAAVKIEEMSFLLSGVVVHGYGKGILPVSVDVGVVEKYRDREAWGGHGYVRLVSSP</sequence>
<protein>
    <submittedName>
        <fullName evidence="2">Uncharacterized protein</fullName>
    </submittedName>
</protein>
<dbReference type="GeneID" id="89937425"/>
<feature type="compositionally biased region" description="Pro residues" evidence="1">
    <location>
        <begin position="941"/>
        <end position="952"/>
    </location>
</feature>
<dbReference type="AlphaFoldDB" id="A0AAN6QD36"/>
<accession>A0AAN6QD36</accession>
<keyword evidence="3" id="KW-1185">Reference proteome</keyword>
<feature type="compositionally biased region" description="Low complexity" evidence="1">
    <location>
        <begin position="49"/>
        <end position="60"/>
    </location>
</feature>
<dbReference type="EMBL" id="MU853375">
    <property type="protein sequence ID" value="KAK4107376.1"/>
    <property type="molecule type" value="Genomic_DNA"/>
</dbReference>
<gene>
    <name evidence="2" type="ORF">N656DRAFT_763547</name>
</gene>
<comment type="caution">
    <text evidence="2">The sequence shown here is derived from an EMBL/GenBank/DDBJ whole genome shotgun (WGS) entry which is preliminary data.</text>
</comment>
<organism evidence="2 3">
    <name type="scientific">Canariomyces notabilis</name>
    <dbReference type="NCBI Taxonomy" id="2074819"/>
    <lineage>
        <taxon>Eukaryota</taxon>
        <taxon>Fungi</taxon>
        <taxon>Dikarya</taxon>
        <taxon>Ascomycota</taxon>
        <taxon>Pezizomycotina</taxon>
        <taxon>Sordariomycetes</taxon>
        <taxon>Sordariomycetidae</taxon>
        <taxon>Sordariales</taxon>
        <taxon>Chaetomiaceae</taxon>
        <taxon>Canariomyces</taxon>
    </lineage>
</organism>
<evidence type="ECO:0000256" key="1">
    <source>
        <dbReference type="SAM" id="MobiDB-lite"/>
    </source>
</evidence>
<evidence type="ECO:0000313" key="3">
    <source>
        <dbReference type="Proteomes" id="UP001302812"/>
    </source>
</evidence>
<dbReference type="Proteomes" id="UP001302812">
    <property type="component" value="Unassembled WGS sequence"/>
</dbReference>
<reference evidence="2" key="2">
    <citation type="submission" date="2023-05" db="EMBL/GenBank/DDBJ databases">
        <authorList>
            <consortium name="Lawrence Berkeley National Laboratory"/>
            <person name="Steindorff A."/>
            <person name="Hensen N."/>
            <person name="Bonometti L."/>
            <person name="Westerberg I."/>
            <person name="Brannstrom I.O."/>
            <person name="Guillou S."/>
            <person name="Cros-Aarteil S."/>
            <person name="Calhoun S."/>
            <person name="Haridas S."/>
            <person name="Kuo A."/>
            <person name="Mondo S."/>
            <person name="Pangilinan J."/>
            <person name="Riley R."/>
            <person name="Labutti K."/>
            <person name="Andreopoulos B."/>
            <person name="Lipzen A."/>
            <person name="Chen C."/>
            <person name="Yanf M."/>
            <person name="Daum C."/>
            <person name="Ng V."/>
            <person name="Clum A."/>
            <person name="Ohm R."/>
            <person name="Martin F."/>
            <person name="Silar P."/>
            <person name="Natvig D."/>
            <person name="Lalanne C."/>
            <person name="Gautier V."/>
            <person name="Ament-Velasquez S.L."/>
            <person name="Kruys A."/>
            <person name="Hutchinson M.I."/>
            <person name="Powell A.J."/>
            <person name="Barry K."/>
            <person name="Miller A.N."/>
            <person name="Grigoriev I.V."/>
            <person name="Debuchy R."/>
            <person name="Gladieux P."/>
            <person name="Thoren M.H."/>
            <person name="Johannesson H."/>
        </authorList>
    </citation>
    <scope>NUCLEOTIDE SEQUENCE</scope>
    <source>
        <strain evidence="2">CBS 508.74</strain>
    </source>
</reference>
<feature type="region of interest" description="Disordered" evidence="1">
    <location>
        <begin position="35"/>
        <end position="68"/>
    </location>
</feature>
<dbReference type="RefSeq" id="XP_064664946.1">
    <property type="nucleotide sequence ID" value="XM_064813300.1"/>
</dbReference>
<reference evidence="2" key="1">
    <citation type="journal article" date="2023" name="Mol. Phylogenet. Evol.">
        <title>Genome-scale phylogeny and comparative genomics of the fungal order Sordariales.</title>
        <authorList>
            <person name="Hensen N."/>
            <person name="Bonometti L."/>
            <person name="Westerberg I."/>
            <person name="Brannstrom I.O."/>
            <person name="Guillou S."/>
            <person name="Cros-Aarteil S."/>
            <person name="Calhoun S."/>
            <person name="Haridas S."/>
            <person name="Kuo A."/>
            <person name="Mondo S."/>
            <person name="Pangilinan J."/>
            <person name="Riley R."/>
            <person name="LaButti K."/>
            <person name="Andreopoulos B."/>
            <person name="Lipzen A."/>
            <person name="Chen C."/>
            <person name="Yan M."/>
            <person name="Daum C."/>
            <person name="Ng V."/>
            <person name="Clum A."/>
            <person name="Steindorff A."/>
            <person name="Ohm R.A."/>
            <person name="Martin F."/>
            <person name="Silar P."/>
            <person name="Natvig D.O."/>
            <person name="Lalanne C."/>
            <person name="Gautier V."/>
            <person name="Ament-Velasquez S.L."/>
            <person name="Kruys A."/>
            <person name="Hutchinson M.I."/>
            <person name="Powell A.J."/>
            <person name="Barry K."/>
            <person name="Miller A.N."/>
            <person name="Grigoriev I.V."/>
            <person name="Debuchy R."/>
            <person name="Gladieux P."/>
            <person name="Hiltunen Thoren M."/>
            <person name="Johannesson H."/>
        </authorList>
    </citation>
    <scope>NUCLEOTIDE SEQUENCE</scope>
    <source>
        <strain evidence="2">CBS 508.74</strain>
    </source>
</reference>
<evidence type="ECO:0000313" key="2">
    <source>
        <dbReference type="EMBL" id="KAK4107376.1"/>
    </source>
</evidence>
<proteinExistence type="predicted"/>